<sequence>MPKESKKAAAASLGVIRLDYDYPPAPGDIDHPDSFDCDVYYKVVPGLTFEMCQKGKMTEE</sequence>
<proteinExistence type="predicted"/>
<protein>
    <submittedName>
        <fullName evidence="1">Uncharacterized protein</fullName>
    </submittedName>
</protein>
<reference evidence="1 2" key="1">
    <citation type="submission" date="2015-01" db="EMBL/GenBank/DDBJ databases">
        <title>Evolution of Trichinella species and genotypes.</title>
        <authorList>
            <person name="Korhonen P.K."/>
            <person name="Edoardo P."/>
            <person name="Giuseppe L.R."/>
            <person name="Gasser R.B."/>
        </authorList>
    </citation>
    <scope>NUCLEOTIDE SEQUENCE [LARGE SCALE GENOMIC DNA]</scope>
    <source>
        <strain evidence="1">ISS3</strain>
    </source>
</reference>
<feature type="non-terminal residue" evidence="1">
    <location>
        <position position="60"/>
    </location>
</feature>
<dbReference type="AlphaFoldDB" id="A0A0V0YVR9"/>
<keyword evidence="2" id="KW-1185">Reference proteome</keyword>
<accession>A0A0V0YVR9</accession>
<evidence type="ECO:0000313" key="1">
    <source>
        <dbReference type="EMBL" id="KRY04188.1"/>
    </source>
</evidence>
<dbReference type="OrthoDB" id="412093at2759"/>
<comment type="caution">
    <text evidence="1">The sequence shown here is derived from an EMBL/GenBank/DDBJ whole genome shotgun (WGS) entry which is preliminary data.</text>
</comment>
<gene>
    <name evidence="1" type="ORF">T01_9598</name>
</gene>
<dbReference type="InParanoid" id="A0A0V0YVR9"/>
<dbReference type="Proteomes" id="UP000054776">
    <property type="component" value="Unassembled WGS sequence"/>
</dbReference>
<evidence type="ECO:0000313" key="2">
    <source>
        <dbReference type="Proteomes" id="UP000054776"/>
    </source>
</evidence>
<name>A0A0V0YVR9_TRISP</name>
<organism evidence="1 2">
    <name type="scientific">Trichinella spiralis</name>
    <name type="common">Trichina worm</name>
    <dbReference type="NCBI Taxonomy" id="6334"/>
    <lineage>
        <taxon>Eukaryota</taxon>
        <taxon>Metazoa</taxon>
        <taxon>Ecdysozoa</taxon>
        <taxon>Nematoda</taxon>
        <taxon>Enoplea</taxon>
        <taxon>Dorylaimia</taxon>
        <taxon>Trichinellida</taxon>
        <taxon>Trichinellidae</taxon>
        <taxon>Trichinella</taxon>
    </lineage>
</organism>
<dbReference type="EMBL" id="JYDH01004512">
    <property type="protein sequence ID" value="KRY04188.1"/>
    <property type="molecule type" value="Genomic_DNA"/>
</dbReference>